<dbReference type="Pfam" id="PF00181">
    <property type="entry name" value="Ribosomal_L2_N"/>
    <property type="match status" value="1"/>
</dbReference>
<dbReference type="InterPro" id="IPR012340">
    <property type="entry name" value="NA-bd_OB-fold"/>
</dbReference>
<dbReference type="Gene3D" id="4.10.950.10">
    <property type="entry name" value="Ribosomal protein L2, domain 3"/>
    <property type="match status" value="1"/>
</dbReference>
<keyword evidence="2 7" id="KW-0689">Ribosomal protein</keyword>
<comment type="caution">
    <text evidence="7">The sequence shown here is derived from an EMBL/GenBank/DDBJ whole genome shotgun (WGS) entry which is preliminary data.</text>
</comment>
<dbReference type="SMART" id="SM01382">
    <property type="entry name" value="Ribosomal_L2_C"/>
    <property type="match status" value="1"/>
</dbReference>
<evidence type="ECO:0000256" key="3">
    <source>
        <dbReference type="ARBA" id="ARBA00023274"/>
    </source>
</evidence>
<reference evidence="7 8" key="1">
    <citation type="submission" date="2023-04" db="EMBL/GenBank/DDBJ databases">
        <title>Genome of Basidiobolus ranarum AG-B5.</title>
        <authorList>
            <person name="Stajich J.E."/>
            <person name="Carter-House D."/>
            <person name="Gryganskyi A."/>
        </authorList>
    </citation>
    <scope>NUCLEOTIDE SEQUENCE [LARGE SCALE GENOMIC DNA]</scope>
    <source>
        <strain evidence="7 8">AG-B5</strain>
    </source>
</reference>
<feature type="domain" description="Large ribosomal subunit protein uL2 C-terminal" evidence="5">
    <location>
        <begin position="199"/>
        <end position="328"/>
    </location>
</feature>
<organism evidence="7 8">
    <name type="scientific">Basidiobolus ranarum</name>
    <dbReference type="NCBI Taxonomy" id="34480"/>
    <lineage>
        <taxon>Eukaryota</taxon>
        <taxon>Fungi</taxon>
        <taxon>Fungi incertae sedis</taxon>
        <taxon>Zoopagomycota</taxon>
        <taxon>Entomophthoromycotina</taxon>
        <taxon>Basidiobolomycetes</taxon>
        <taxon>Basidiobolales</taxon>
        <taxon>Basidiobolaceae</taxon>
        <taxon>Basidiobolus</taxon>
    </lineage>
</organism>
<dbReference type="EMBL" id="JASJQH010006926">
    <property type="protein sequence ID" value="KAK9723351.1"/>
    <property type="molecule type" value="Genomic_DNA"/>
</dbReference>
<dbReference type="SUPFAM" id="SSF50249">
    <property type="entry name" value="Nucleic acid-binding proteins"/>
    <property type="match status" value="1"/>
</dbReference>
<evidence type="ECO:0000256" key="1">
    <source>
        <dbReference type="ARBA" id="ARBA00005636"/>
    </source>
</evidence>
<dbReference type="Pfam" id="PF03947">
    <property type="entry name" value="Ribosomal_L2_C"/>
    <property type="match status" value="1"/>
</dbReference>
<comment type="similarity">
    <text evidence="1">Belongs to the universal ribosomal protein uL2 family.</text>
</comment>
<dbReference type="InterPro" id="IPR014722">
    <property type="entry name" value="Rib_uL2_dom2"/>
</dbReference>
<dbReference type="InterPro" id="IPR022669">
    <property type="entry name" value="Ribosomal_uL2_C"/>
</dbReference>
<dbReference type="SMART" id="SM01383">
    <property type="entry name" value="Ribosomal_L2"/>
    <property type="match status" value="1"/>
</dbReference>
<feature type="domain" description="Large ribosomal subunit protein uL2 RNA-binding" evidence="6">
    <location>
        <begin position="102"/>
        <end position="178"/>
    </location>
</feature>
<keyword evidence="8" id="KW-1185">Reference proteome</keyword>
<evidence type="ECO:0000256" key="4">
    <source>
        <dbReference type="SAM" id="MobiDB-lite"/>
    </source>
</evidence>
<protein>
    <submittedName>
        <fullName evidence="7">Mitochondrial 54S ribosomal protein rml2</fullName>
    </submittedName>
</protein>
<dbReference type="Gene3D" id="2.40.50.140">
    <property type="entry name" value="Nucleic acid-binding proteins"/>
    <property type="match status" value="1"/>
</dbReference>
<gene>
    <name evidence="7" type="primary">RML2_1</name>
    <name evidence="7" type="ORF">K7432_002006</name>
</gene>
<dbReference type="InterPro" id="IPR008991">
    <property type="entry name" value="Translation_prot_SH3-like_sf"/>
</dbReference>
<dbReference type="InterPro" id="IPR005880">
    <property type="entry name" value="Ribosomal_uL2_bac/org-type"/>
</dbReference>
<evidence type="ECO:0000256" key="2">
    <source>
        <dbReference type="ARBA" id="ARBA00022980"/>
    </source>
</evidence>
<keyword evidence="3" id="KW-0687">Ribonucleoprotein</keyword>
<dbReference type="InterPro" id="IPR022666">
    <property type="entry name" value="Ribosomal_uL2_RNA-bd_dom"/>
</dbReference>
<feature type="compositionally biased region" description="Basic residues" evidence="4">
    <location>
        <begin position="309"/>
        <end position="319"/>
    </location>
</feature>
<evidence type="ECO:0000259" key="6">
    <source>
        <dbReference type="SMART" id="SM01383"/>
    </source>
</evidence>
<dbReference type="NCBIfam" id="TIGR01171">
    <property type="entry name" value="rplB_bact"/>
    <property type="match status" value="1"/>
</dbReference>
<name>A0ABR2W8G2_9FUNG</name>
<dbReference type="PANTHER" id="PTHR13691">
    <property type="entry name" value="RIBOSOMAL PROTEIN L2"/>
    <property type="match status" value="1"/>
</dbReference>
<dbReference type="InterPro" id="IPR014726">
    <property type="entry name" value="Ribosomal_uL2_dom3"/>
</dbReference>
<dbReference type="Gene3D" id="2.30.30.30">
    <property type="match status" value="1"/>
</dbReference>
<proteinExistence type="inferred from homology"/>
<evidence type="ECO:0000313" key="8">
    <source>
        <dbReference type="Proteomes" id="UP001479436"/>
    </source>
</evidence>
<evidence type="ECO:0000259" key="5">
    <source>
        <dbReference type="SMART" id="SM01382"/>
    </source>
</evidence>
<dbReference type="Proteomes" id="UP001479436">
    <property type="component" value="Unassembled WGS sequence"/>
</dbReference>
<dbReference type="PANTHER" id="PTHR13691:SF5">
    <property type="entry name" value="LARGE RIBOSOMAL SUBUNIT PROTEIN UL2M"/>
    <property type="match status" value="1"/>
</dbReference>
<sequence>MAFFTASLAFRALKPSIQNPFLTRGISPRIVSAIAPISRHEMQNPLTIVHQRGFAVVRKDGQFKTWKPITPGLRFKRMVLRDHLWKGRPIRKLTIAKRKKGGRNNTGRITVRHRGGGHKRRIRILDWLRTKPGVHEVVRLEYDPGRTAHIALLKNLKNEELSYIVAPDKVQPGDIVQSYRKLPTPDKTQHDDITQTVSIERGNCMPLKMIPVGSLIHCIGLIPGGPGIMCRAAGTYGQLMATGQSGYAQVRLSSGEVRRIHVDCIATIGVVSNPNHQHQILGKAGARRWRGWRPTVRGMAMNPCDHPHGGGRGKSKGNRHPVSPWGKPAKGGKTRTKPNKYVIKPRERR</sequence>
<dbReference type="SUPFAM" id="SSF50104">
    <property type="entry name" value="Translation proteins SH3-like domain"/>
    <property type="match status" value="1"/>
</dbReference>
<feature type="region of interest" description="Disordered" evidence="4">
    <location>
        <begin position="300"/>
        <end position="349"/>
    </location>
</feature>
<accession>A0ABR2W8G2</accession>
<dbReference type="GO" id="GO:0005840">
    <property type="term" value="C:ribosome"/>
    <property type="evidence" value="ECO:0007669"/>
    <property type="project" value="UniProtKB-KW"/>
</dbReference>
<evidence type="ECO:0000313" key="7">
    <source>
        <dbReference type="EMBL" id="KAK9723351.1"/>
    </source>
</evidence>
<dbReference type="InterPro" id="IPR002171">
    <property type="entry name" value="Ribosomal_uL2"/>
</dbReference>